<feature type="compositionally biased region" description="Basic and acidic residues" evidence="1">
    <location>
        <begin position="15"/>
        <end position="24"/>
    </location>
</feature>
<dbReference type="EMBL" id="VZTO01003290">
    <property type="protein sequence ID" value="NXT18656.1"/>
    <property type="molecule type" value="Genomic_DNA"/>
</dbReference>
<accession>A0A7L3AIY6</accession>
<evidence type="ECO:0000259" key="2">
    <source>
        <dbReference type="Pfam" id="PF12777"/>
    </source>
</evidence>
<evidence type="ECO:0000256" key="1">
    <source>
        <dbReference type="SAM" id="MobiDB-lite"/>
    </source>
</evidence>
<dbReference type="GO" id="GO:0097729">
    <property type="term" value="C:9+2 motile cilium"/>
    <property type="evidence" value="ECO:0007669"/>
    <property type="project" value="TreeGrafter"/>
</dbReference>
<dbReference type="Pfam" id="PF12777">
    <property type="entry name" value="MT"/>
    <property type="match status" value="1"/>
</dbReference>
<protein>
    <submittedName>
        <fullName evidence="3">DYH17 protein</fullName>
    </submittedName>
</protein>
<dbReference type="GO" id="GO:0045505">
    <property type="term" value="F:dynein intermediate chain binding"/>
    <property type="evidence" value="ECO:0007669"/>
    <property type="project" value="InterPro"/>
</dbReference>
<name>A0A7L3AIY6_9AVES</name>
<feature type="domain" description="Dynein heavy chain coiled coil stalk" evidence="2">
    <location>
        <begin position="37"/>
        <end position="87"/>
    </location>
</feature>
<dbReference type="PANTHER" id="PTHR10676">
    <property type="entry name" value="DYNEIN HEAVY CHAIN FAMILY PROTEIN"/>
    <property type="match status" value="1"/>
</dbReference>
<evidence type="ECO:0000313" key="4">
    <source>
        <dbReference type="Proteomes" id="UP000536260"/>
    </source>
</evidence>
<keyword evidence="4" id="KW-1185">Reference proteome</keyword>
<gene>
    <name evidence="3" type="primary">Dnah17_1</name>
    <name evidence="3" type="ORF">SYRPAR_R14916</name>
</gene>
<dbReference type="GO" id="GO:0060294">
    <property type="term" value="P:cilium movement involved in cell motility"/>
    <property type="evidence" value="ECO:0007669"/>
    <property type="project" value="TreeGrafter"/>
</dbReference>
<dbReference type="GO" id="GO:0030286">
    <property type="term" value="C:dynein complex"/>
    <property type="evidence" value="ECO:0007669"/>
    <property type="project" value="InterPro"/>
</dbReference>
<feature type="region of interest" description="Disordered" evidence="1">
    <location>
        <begin position="1"/>
        <end position="41"/>
    </location>
</feature>
<dbReference type="GO" id="GO:0008569">
    <property type="term" value="F:minus-end-directed microtubule motor activity"/>
    <property type="evidence" value="ECO:0007669"/>
    <property type="project" value="TreeGrafter"/>
</dbReference>
<dbReference type="Gene3D" id="1.20.920.60">
    <property type="match status" value="1"/>
</dbReference>
<evidence type="ECO:0000313" key="3">
    <source>
        <dbReference type="EMBL" id="NXT18656.1"/>
    </source>
</evidence>
<feature type="non-terminal residue" evidence="3">
    <location>
        <position position="87"/>
    </location>
</feature>
<reference evidence="3 4" key="1">
    <citation type="submission" date="2019-09" db="EMBL/GenBank/DDBJ databases">
        <title>Bird 10,000 Genomes (B10K) Project - Family phase.</title>
        <authorList>
            <person name="Zhang G."/>
        </authorList>
    </citation>
    <scope>NUCLEOTIDE SEQUENCE [LARGE SCALE GENOMIC DNA]</scope>
    <source>
        <strain evidence="3">B10K-DU-003-42</strain>
        <tissue evidence="3">Mixed tissue sample</tissue>
    </source>
</reference>
<dbReference type="AlphaFoldDB" id="A0A7L3AIY6"/>
<dbReference type="Proteomes" id="UP000536260">
    <property type="component" value="Unassembled WGS sequence"/>
</dbReference>
<organism evidence="3 4">
    <name type="scientific">Syrrhaptes paradoxus</name>
    <name type="common">Pallas's sandgrouse</name>
    <dbReference type="NCBI Taxonomy" id="302527"/>
    <lineage>
        <taxon>Eukaryota</taxon>
        <taxon>Metazoa</taxon>
        <taxon>Chordata</taxon>
        <taxon>Craniata</taxon>
        <taxon>Vertebrata</taxon>
        <taxon>Euteleostomi</taxon>
        <taxon>Archelosauria</taxon>
        <taxon>Archosauria</taxon>
        <taxon>Dinosauria</taxon>
        <taxon>Saurischia</taxon>
        <taxon>Theropoda</taxon>
        <taxon>Coelurosauria</taxon>
        <taxon>Aves</taxon>
        <taxon>Neognathae</taxon>
        <taxon>Neoaves</taxon>
        <taxon>Columbimorphae</taxon>
        <taxon>Pterocliformes</taxon>
        <taxon>Pteroclidae</taxon>
        <taxon>Syrrhaptes</taxon>
    </lineage>
</organism>
<dbReference type="GO" id="GO:0005930">
    <property type="term" value="C:axoneme"/>
    <property type="evidence" value="ECO:0007669"/>
    <property type="project" value="TreeGrafter"/>
</dbReference>
<feature type="non-terminal residue" evidence="3">
    <location>
        <position position="1"/>
    </location>
</feature>
<dbReference type="InterPro" id="IPR026983">
    <property type="entry name" value="DHC"/>
</dbReference>
<comment type="caution">
    <text evidence="3">The sequence shown here is derived from an EMBL/GenBank/DDBJ whole genome shotgun (WGS) entry which is preliminary data.</text>
</comment>
<dbReference type="GO" id="GO:0051959">
    <property type="term" value="F:dynein light intermediate chain binding"/>
    <property type="evidence" value="ECO:0007669"/>
    <property type="project" value="InterPro"/>
</dbReference>
<sequence>DPGDGSALPPHRHRLPEPREERDGVTGSRCHGAFSHSRPYQRDREFNPDFIQSKSTAAAGLCSWCLNIVRFYEVYCEVEPKRLALEE</sequence>
<proteinExistence type="predicted"/>
<dbReference type="InterPro" id="IPR024743">
    <property type="entry name" value="Dynein_HC_stalk"/>
</dbReference>
<dbReference type="PANTHER" id="PTHR10676:SF284">
    <property type="entry name" value="DYNEIN AXONEMAL HEAVY CHAIN 17"/>
    <property type="match status" value="1"/>
</dbReference>